<comment type="similarity">
    <text evidence="1">Belongs to the peptidase C1 family.</text>
</comment>
<evidence type="ECO:0000259" key="5">
    <source>
        <dbReference type="SMART" id="SM00848"/>
    </source>
</evidence>
<dbReference type="InterPro" id="IPR025661">
    <property type="entry name" value="Pept_asp_AS"/>
</dbReference>
<dbReference type="Pfam" id="PF08246">
    <property type="entry name" value="Inhibitor_I29"/>
    <property type="match status" value="1"/>
</dbReference>
<dbReference type="Pfam" id="PF00112">
    <property type="entry name" value="Peptidase_C1"/>
    <property type="match status" value="1"/>
</dbReference>
<dbReference type="CDD" id="cd02248">
    <property type="entry name" value="Peptidase_C1A"/>
    <property type="match status" value="1"/>
</dbReference>
<comment type="caution">
    <text evidence="6">The sequence shown here is derived from an EMBL/GenBank/DDBJ whole genome shotgun (WGS) entry which is preliminary data.</text>
</comment>
<evidence type="ECO:0000259" key="4">
    <source>
        <dbReference type="SMART" id="SM00645"/>
    </source>
</evidence>
<evidence type="ECO:0000256" key="1">
    <source>
        <dbReference type="ARBA" id="ARBA00008455"/>
    </source>
</evidence>
<feature type="domain" description="Cathepsin propeptide inhibitor" evidence="5">
    <location>
        <begin position="24"/>
        <end position="81"/>
    </location>
</feature>
<dbReference type="InterPro" id="IPR039417">
    <property type="entry name" value="Peptidase_C1A_papain-like"/>
</dbReference>
<gene>
    <name evidence="6" type="ORF">M9Y10_023446</name>
</gene>
<dbReference type="SMART" id="SM00645">
    <property type="entry name" value="Pept_C1"/>
    <property type="match status" value="1"/>
</dbReference>
<dbReference type="SMART" id="SM00848">
    <property type="entry name" value="Inhibitor_I29"/>
    <property type="match status" value="1"/>
</dbReference>
<dbReference type="PROSITE" id="PS00139">
    <property type="entry name" value="THIOL_PROTEASE_CYS"/>
    <property type="match status" value="1"/>
</dbReference>
<evidence type="ECO:0000313" key="6">
    <source>
        <dbReference type="EMBL" id="KAK8895004.1"/>
    </source>
</evidence>
<evidence type="ECO:0000256" key="2">
    <source>
        <dbReference type="ARBA" id="ARBA00023157"/>
    </source>
</evidence>
<feature type="domain" description="Peptidase C1A papain C-terminal" evidence="4">
    <location>
        <begin position="114"/>
        <end position="330"/>
    </location>
</feature>
<dbReference type="PROSITE" id="PS00640">
    <property type="entry name" value="THIOL_PROTEASE_ASN"/>
    <property type="match status" value="1"/>
</dbReference>
<keyword evidence="3" id="KW-0732">Signal</keyword>
<feature type="signal peptide" evidence="3">
    <location>
        <begin position="1"/>
        <end position="19"/>
    </location>
</feature>
<dbReference type="InterPro" id="IPR000169">
    <property type="entry name" value="Pept_cys_AS"/>
</dbReference>
<evidence type="ECO:0000256" key="3">
    <source>
        <dbReference type="SAM" id="SignalP"/>
    </source>
</evidence>
<protein>
    <submittedName>
        <fullName evidence="6">Uncharacterized protein</fullName>
    </submittedName>
</protein>
<dbReference type="SUPFAM" id="SSF54001">
    <property type="entry name" value="Cysteine proteinases"/>
    <property type="match status" value="1"/>
</dbReference>
<dbReference type="Gene3D" id="3.90.70.10">
    <property type="entry name" value="Cysteine proteinases"/>
    <property type="match status" value="1"/>
</dbReference>
<dbReference type="PRINTS" id="PR00705">
    <property type="entry name" value="PAPAIN"/>
</dbReference>
<keyword evidence="2" id="KW-1015">Disulfide bond</keyword>
<dbReference type="InterPro" id="IPR013201">
    <property type="entry name" value="Prot_inhib_I29"/>
</dbReference>
<evidence type="ECO:0000313" key="7">
    <source>
        <dbReference type="Proteomes" id="UP001470230"/>
    </source>
</evidence>
<reference evidence="6 7" key="1">
    <citation type="submission" date="2024-04" db="EMBL/GenBank/DDBJ databases">
        <title>Tritrichomonas musculus Genome.</title>
        <authorList>
            <person name="Alves-Ferreira E."/>
            <person name="Grigg M."/>
            <person name="Lorenzi H."/>
            <person name="Galac M."/>
        </authorList>
    </citation>
    <scope>NUCLEOTIDE SEQUENCE [LARGE SCALE GENOMIC DNA]</scope>
    <source>
        <strain evidence="6 7">EAF2021</strain>
    </source>
</reference>
<keyword evidence="7" id="KW-1185">Reference proteome</keyword>
<proteinExistence type="inferred from homology"/>
<accession>A0ABR2KV70</accession>
<dbReference type="InterPro" id="IPR000668">
    <property type="entry name" value="Peptidase_C1A_C"/>
</dbReference>
<feature type="chain" id="PRO_5045594666" evidence="3">
    <location>
        <begin position="20"/>
        <end position="332"/>
    </location>
</feature>
<dbReference type="PANTHER" id="PTHR12411">
    <property type="entry name" value="CYSTEINE PROTEASE FAMILY C1-RELATED"/>
    <property type="match status" value="1"/>
</dbReference>
<sequence length="332" mass="37860">MLFLLYSVLSLSKLTILESEEKSFISFMRNYNIIYTGEEYSLRLGIFLSNLRYAQEFNKKNSKHLFKVGVNQFFALTPSEISQYLKGAKGDTSQIINSPYLKDIKTQKRVSNDVPDSFDWRDKKDVVGEIKEQGSCGSCWAFSTITVQESRWSIEKGKKYRLSEQELIDCATTCYGCYGGIPTNAIDYVIKNQNGHFDQDYLYPNRYQREVCKYDPSHDVSLVTGYVKVKSGDENDLKEKLATLGPVSILLDSSPWSFVYYTSGIYNDAKCSKTFFDHAVAFVGYGSENGTDYWILRNSWGTKWGENGYMRIQRNADNVCGLASNCIIPTVD</sequence>
<organism evidence="6 7">
    <name type="scientific">Tritrichomonas musculus</name>
    <dbReference type="NCBI Taxonomy" id="1915356"/>
    <lineage>
        <taxon>Eukaryota</taxon>
        <taxon>Metamonada</taxon>
        <taxon>Parabasalia</taxon>
        <taxon>Tritrichomonadida</taxon>
        <taxon>Tritrichomonadidae</taxon>
        <taxon>Tritrichomonas</taxon>
    </lineage>
</organism>
<dbReference type="InterPro" id="IPR038765">
    <property type="entry name" value="Papain-like_cys_pep_sf"/>
</dbReference>
<dbReference type="Proteomes" id="UP001470230">
    <property type="component" value="Unassembled WGS sequence"/>
</dbReference>
<dbReference type="InterPro" id="IPR013128">
    <property type="entry name" value="Peptidase_C1A"/>
</dbReference>
<name>A0ABR2KV70_9EUKA</name>
<dbReference type="EMBL" id="JAPFFF010000003">
    <property type="protein sequence ID" value="KAK8895004.1"/>
    <property type="molecule type" value="Genomic_DNA"/>
</dbReference>